<gene>
    <name evidence="4" type="ORF">H9736_06695</name>
</gene>
<keyword evidence="1" id="KW-0808">Transferase</keyword>
<proteinExistence type="predicted"/>
<dbReference type="GO" id="GO:0005737">
    <property type="term" value="C:cytoplasm"/>
    <property type="evidence" value="ECO:0007669"/>
    <property type="project" value="TreeGrafter"/>
</dbReference>
<sequence length="149" mass="16519">MGQLKLSETLTPEEYNQLRVSVGWETLTPRQARDGLAGSAFYVAFRDGKKPVAMGRVLFDHGYTAYLADIIVTPGYQRHGLGSKVVKTLIHRVLATCAPGEKILFALGAAYGKEPFYETMGFYRRPNDQEGHGMNQWITVGQAAPQIEL</sequence>
<dbReference type="PANTHER" id="PTHR43626:SF4">
    <property type="entry name" value="GCN5-RELATED N-ACETYLTRANSFERASE 2, CHLOROPLASTIC"/>
    <property type="match status" value="1"/>
</dbReference>
<dbReference type="EMBL" id="DXES01000147">
    <property type="protein sequence ID" value="HIX65923.1"/>
    <property type="molecule type" value="Genomic_DNA"/>
</dbReference>
<dbReference type="SUPFAM" id="SSF55729">
    <property type="entry name" value="Acyl-CoA N-acyltransferases (Nat)"/>
    <property type="match status" value="1"/>
</dbReference>
<dbReference type="InterPro" id="IPR045039">
    <property type="entry name" value="NSI-like"/>
</dbReference>
<evidence type="ECO:0000256" key="2">
    <source>
        <dbReference type="ARBA" id="ARBA00023315"/>
    </source>
</evidence>
<reference evidence="4" key="1">
    <citation type="journal article" date="2021" name="PeerJ">
        <title>Extensive microbial diversity within the chicken gut microbiome revealed by metagenomics and culture.</title>
        <authorList>
            <person name="Gilroy R."/>
            <person name="Ravi A."/>
            <person name="Getino M."/>
            <person name="Pursley I."/>
            <person name="Horton D.L."/>
            <person name="Alikhan N.F."/>
            <person name="Baker D."/>
            <person name="Gharbi K."/>
            <person name="Hall N."/>
            <person name="Watson M."/>
            <person name="Adriaenssens E.M."/>
            <person name="Foster-Nyarko E."/>
            <person name="Jarju S."/>
            <person name="Secka A."/>
            <person name="Antonio M."/>
            <person name="Oren A."/>
            <person name="Chaudhuri R.R."/>
            <person name="La Ragione R."/>
            <person name="Hildebrand F."/>
            <person name="Pallen M.J."/>
        </authorList>
    </citation>
    <scope>NUCLEOTIDE SEQUENCE</scope>
    <source>
        <strain evidence="4">CHK188-5543</strain>
    </source>
</reference>
<dbReference type="PROSITE" id="PS51186">
    <property type="entry name" value="GNAT"/>
    <property type="match status" value="1"/>
</dbReference>
<protein>
    <submittedName>
        <fullName evidence="4">GNAT family N-acetyltransferase</fullName>
    </submittedName>
</protein>
<evidence type="ECO:0000313" key="4">
    <source>
        <dbReference type="EMBL" id="HIX65923.1"/>
    </source>
</evidence>
<dbReference type="GO" id="GO:0008080">
    <property type="term" value="F:N-acetyltransferase activity"/>
    <property type="evidence" value="ECO:0007669"/>
    <property type="project" value="InterPro"/>
</dbReference>
<dbReference type="PANTHER" id="PTHR43626">
    <property type="entry name" value="ACYL-COA N-ACYLTRANSFERASE"/>
    <property type="match status" value="1"/>
</dbReference>
<name>A0A9D2B7M6_9FIRM</name>
<accession>A0A9D2B7M6</accession>
<evidence type="ECO:0000313" key="5">
    <source>
        <dbReference type="Proteomes" id="UP000886800"/>
    </source>
</evidence>
<dbReference type="CDD" id="cd04301">
    <property type="entry name" value="NAT_SF"/>
    <property type="match status" value="1"/>
</dbReference>
<dbReference type="Gene3D" id="3.40.630.30">
    <property type="match status" value="1"/>
</dbReference>
<evidence type="ECO:0000259" key="3">
    <source>
        <dbReference type="PROSITE" id="PS51186"/>
    </source>
</evidence>
<reference evidence="4" key="2">
    <citation type="submission" date="2021-04" db="EMBL/GenBank/DDBJ databases">
        <authorList>
            <person name="Gilroy R."/>
        </authorList>
    </citation>
    <scope>NUCLEOTIDE SEQUENCE</scope>
    <source>
        <strain evidence="4">CHK188-5543</strain>
    </source>
</reference>
<dbReference type="Proteomes" id="UP000886800">
    <property type="component" value="Unassembled WGS sequence"/>
</dbReference>
<evidence type="ECO:0000256" key="1">
    <source>
        <dbReference type="ARBA" id="ARBA00022679"/>
    </source>
</evidence>
<dbReference type="AlphaFoldDB" id="A0A9D2B7M6"/>
<keyword evidence="2" id="KW-0012">Acyltransferase</keyword>
<dbReference type="Pfam" id="PF00583">
    <property type="entry name" value="Acetyltransf_1"/>
    <property type="match status" value="1"/>
</dbReference>
<organism evidence="4 5">
    <name type="scientific">Candidatus Anaerotruncus excrementipullorum</name>
    <dbReference type="NCBI Taxonomy" id="2838465"/>
    <lineage>
        <taxon>Bacteria</taxon>
        <taxon>Bacillati</taxon>
        <taxon>Bacillota</taxon>
        <taxon>Clostridia</taxon>
        <taxon>Eubacteriales</taxon>
        <taxon>Oscillospiraceae</taxon>
        <taxon>Anaerotruncus</taxon>
    </lineage>
</organism>
<dbReference type="InterPro" id="IPR016181">
    <property type="entry name" value="Acyl_CoA_acyltransferase"/>
</dbReference>
<feature type="domain" description="N-acetyltransferase" evidence="3">
    <location>
        <begin position="1"/>
        <end position="139"/>
    </location>
</feature>
<comment type="caution">
    <text evidence="4">The sequence shown here is derived from an EMBL/GenBank/DDBJ whole genome shotgun (WGS) entry which is preliminary data.</text>
</comment>
<dbReference type="InterPro" id="IPR000182">
    <property type="entry name" value="GNAT_dom"/>
</dbReference>